<dbReference type="EMBL" id="JAYWIO010000005">
    <property type="protein sequence ID" value="KAK7258981.1"/>
    <property type="molecule type" value="Genomic_DNA"/>
</dbReference>
<evidence type="ECO:0000256" key="1">
    <source>
        <dbReference type="SAM" id="MobiDB-lite"/>
    </source>
</evidence>
<name>A0AAN9EKT2_CROPI</name>
<feature type="compositionally biased region" description="Low complexity" evidence="1">
    <location>
        <begin position="73"/>
        <end position="100"/>
    </location>
</feature>
<keyword evidence="3" id="KW-1185">Reference proteome</keyword>
<organism evidence="2 3">
    <name type="scientific">Crotalaria pallida</name>
    <name type="common">Smooth rattlebox</name>
    <name type="synonym">Crotalaria striata</name>
    <dbReference type="NCBI Taxonomy" id="3830"/>
    <lineage>
        <taxon>Eukaryota</taxon>
        <taxon>Viridiplantae</taxon>
        <taxon>Streptophyta</taxon>
        <taxon>Embryophyta</taxon>
        <taxon>Tracheophyta</taxon>
        <taxon>Spermatophyta</taxon>
        <taxon>Magnoliopsida</taxon>
        <taxon>eudicotyledons</taxon>
        <taxon>Gunneridae</taxon>
        <taxon>Pentapetalae</taxon>
        <taxon>rosids</taxon>
        <taxon>fabids</taxon>
        <taxon>Fabales</taxon>
        <taxon>Fabaceae</taxon>
        <taxon>Papilionoideae</taxon>
        <taxon>50 kb inversion clade</taxon>
        <taxon>genistoids sensu lato</taxon>
        <taxon>core genistoids</taxon>
        <taxon>Crotalarieae</taxon>
        <taxon>Crotalaria</taxon>
    </lineage>
</organism>
<protein>
    <submittedName>
        <fullName evidence="2">Uncharacterized protein</fullName>
    </submittedName>
</protein>
<reference evidence="2 3" key="1">
    <citation type="submission" date="2024-01" db="EMBL/GenBank/DDBJ databases">
        <title>The genomes of 5 underutilized Papilionoideae crops provide insights into root nodulation and disease resistanc.</title>
        <authorList>
            <person name="Yuan L."/>
        </authorList>
    </citation>
    <scope>NUCLEOTIDE SEQUENCE [LARGE SCALE GENOMIC DNA]</scope>
    <source>
        <strain evidence="2">ZHUSHIDOU_FW_LH</strain>
        <tissue evidence="2">Leaf</tissue>
    </source>
</reference>
<evidence type="ECO:0000313" key="2">
    <source>
        <dbReference type="EMBL" id="KAK7258981.1"/>
    </source>
</evidence>
<dbReference type="Proteomes" id="UP001372338">
    <property type="component" value="Unassembled WGS sequence"/>
</dbReference>
<sequence length="112" mass="12631">MVLSSSYLSSHNNHIVSSAKYDDAVMIVDEKLRQIREQDDMRHNASIVAIITDLTNKLNLLRPSPDPDPPPSNFSNFPIRPMTTTSYYSPYSIPQQPPSQAYHSPSQPCYPP</sequence>
<comment type="caution">
    <text evidence="2">The sequence shown here is derived from an EMBL/GenBank/DDBJ whole genome shotgun (WGS) entry which is preliminary data.</text>
</comment>
<accession>A0AAN9EKT2</accession>
<feature type="compositionally biased region" description="Polar residues" evidence="1">
    <location>
        <begin position="101"/>
        <end position="112"/>
    </location>
</feature>
<gene>
    <name evidence="2" type="ORF">RIF29_24574</name>
</gene>
<evidence type="ECO:0000313" key="3">
    <source>
        <dbReference type="Proteomes" id="UP001372338"/>
    </source>
</evidence>
<dbReference type="AlphaFoldDB" id="A0AAN9EKT2"/>
<feature type="region of interest" description="Disordered" evidence="1">
    <location>
        <begin position="61"/>
        <end position="112"/>
    </location>
</feature>
<proteinExistence type="predicted"/>